<dbReference type="Gene3D" id="1.20.5.1930">
    <property type="match status" value="1"/>
</dbReference>
<evidence type="ECO:0000256" key="5">
    <source>
        <dbReference type="SAM" id="Phobius"/>
    </source>
</evidence>
<dbReference type="Pfam" id="PF07730">
    <property type="entry name" value="HisKA_3"/>
    <property type="match status" value="1"/>
</dbReference>
<dbReference type="AlphaFoldDB" id="A0A1M7RIL0"/>
<keyword evidence="8" id="KW-1185">Reference proteome</keyword>
<keyword evidence="4" id="KW-0175">Coiled coil</keyword>
<protein>
    <submittedName>
        <fullName evidence="7">Signal transduction histidine kinase</fullName>
    </submittedName>
</protein>
<accession>A0A1M7RIL0</accession>
<keyword evidence="3" id="KW-0902">Two-component regulatory system</keyword>
<evidence type="ECO:0000256" key="1">
    <source>
        <dbReference type="ARBA" id="ARBA00022679"/>
    </source>
</evidence>
<dbReference type="Gene3D" id="3.30.565.10">
    <property type="entry name" value="Histidine kinase-like ATPase, C-terminal domain"/>
    <property type="match status" value="1"/>
</dbReference>
<dbReference type="GO" id="GO:0000155">
    <property type="term" value="F:phosphorelay sensor kinase activity"/>
    <property type="evidence" value="ECO:0007669"/>
    <property type="project" value="InterPro"/>
</dbReference>
<evidence type="ECO:0000259" key="6">
    <source>
        <dbReference type="PROSITE" id="PS50109"/>
    </source>
</evidence>
<evidence type="ECO:0000256" key="3">
    <source>
        <dbReference type="ARBA" id="ARBA00023012"/>
    </source>
</evidence>
<evidence type="ECO:0000313" key="7">
    <source>
        <dbReference type="EMBL" id="SHN46036.1"/>
    </source>
</evidence>
<sequence length="367" mass="37894">MRGRLGPAAALYGTVLAGGLYIAAAGLAPATPWRTAAFVAGLLALSAVEWLGRATRWGLVLQVVLIHAVVAMDTSGLARVLFLLVPFAVYRTLGRRAGYAAALAYAVGVVSWTSATGGSSDREAFGDLIMFAVGLVFAVTLAALAVKADADRDRAERLLDELAESNRRIAALAAAEERNRVARDIHDSLGHHLTAIAIQLEKATAYRERDAEVAARAVTDAHGSARAALAEVRRSVATLRADVPSSLSAELAVLAARLGSPGTTVTSTVHGDCPPGLRATLVRVAQEGLTNAVRHAGARSVTVTVHCAADAIALTVRDDGTGLPGDLSDRPGYGLPGMRERLAAVGGTLELTGPPGLGTTLTARVPL</sequence>
<reference evidence="7 8" key="1">
    <citation type="submission" date="2016-11" db="EMBL/GenBank/DDBJ databases">
        <authorList>
            <person name="Jaros S."/>
            <person name="Januszkiewicz K."/>
            <person name="Wedrychowicz H."/>
        </authorList>
    </citation>
    <scope>NUCLEOTIDE SEQUENCE [LARGE SCALE GENOMIC DNA]</scope>
    <source>
        <strain evidence="7 8">DSM 46144</strain>
    </source>
</reference>
<dbReference type="Pfam" id="PF02518">
    <property type="entry name" value="HATPase_c"/>
    <property type="match status" value="1"/>
</dbReference>
<gene>
    <name evidence="7" type="ORF">SAMN05443668_113146</name>
</gene>
<dbReference type="GO" id="GO:0046983">
    <property type="term" value="F:protein dimerization activity"/>
    <property type="evidence" value="ECO:0007669"/>
    <property type="project" value="InterPro"/>
</dbReference>
<name>A0A1M7RIL0_9ACTN</name>
<dbReference type="InterPro" id="IPR003594">
    <property type="entry name" value="HATPase_dom"/>
</dbReference>
<dbReference type="InterPro" id="IPR011712">
    <property type="entry name" value="Sig_transdc_His_kin_sub3_dim/P"/>
</dbReference>
<feature type="transmembrane region" description="Helical" evidence="5">
    <location>
        <begin position="128"/>
        <end position="146"/>
    </location>
</feature>
<dbReference type="InterPro" id="IPR050482">
    <property type="entry name" value="Sensor_HK_TwoCompSys"/>
</dbReference>
<evidence type="ECO:0000313" key="8">
    <source>
        <dbReference type="Proteomes" id="UP000184440"/>
    </source>
</evidence>
<dbReference type="GO" id="GO:0016020">
    <property type="term" value="C:membrane"/>
    <property type="evidence" value="ECO:0007669"/>
    <property type="project" value="InterPro"/>
</dbReference>
<dbReference type="Proteomes" id="UP000184440">
    <property type="component" value="Unassembled WGS sequence"/>
</dbReference>
<keyword evidence="5" id="KW-1133">Transmembrane helix</keyword>
<dbReference type="PANTHER" id="PTHR24421:SF63">
    <property type="entry name" value="SENSOR HISTIDINE KINASE DESK"/>
    <property type="match status" value="1"/>
</dbReference>
<proteinExistence type="predicted"/>
<dbReference type="InterPro" id="IPR005467">
    <property type="entry name" value="His_kinase_dom"/>
</dbReference>
<dbReference type="InterPro" id="IPR036890">
    <property type="entry name" value="HATPase_C_sf"/>
</dbReference>
<keyword evidence="5" id="KW-0472">Membrane</keyword>
<feature type="domain" description="Histidine kinase" evidence="6">
    <location>
        <begin position="281"/>
        <end position="367"/>
    </location>
</feature>
<keyword evidence="2 7" id="KW-0418">Kinase</keyword>
<keyword evidence="1" id="KW-0808">Transferase</keyword>
<dbReference type="CDD" id="cd16917">
    <property type="entry name" value="HATPase_UhpB-NarQ-NarX-like"/>
    <property type="match status" value="1"/>
</dbReference>
<feature type="transmembrane region" description="Helical" evidence="5">
    <location>
        <begin position="64"/>
        <end position="85"/>
    </location>
</feature>
<dbReference type="SMART" id="SM00387">
    <property type="entry name" value="HATPase_c"/>
    <property type="match status" value="1"/>
</dbReference>
<keyword evidence="5" id="KW-0812">Transmembrane</keyword>
<feature type="transmembrane region" description="Helical" evidence="5">
    <location>
        <begin position="6"/>
        <end position="28"/>
    </location>
</feature>
<organism evidence="7 8">
    <name type="scientific">Cryptosporangium aurantiacum</name>
    <dbReference type="NCBI Taxonomy" id="134849"/>
    <lineage>
        <taxon>Bacteria</taxon>
        <taxon>Bacillati</taxon>
        <taxon>Actinomycetota</taxon>
        <taxon>Actinomycetes</taxon>
        <taxon>Cryptosporangiales</taxon>
        <taxon>Cryptosporangiaceae</taxon>
        <taxon>Cryptosporangium</taxon>
    </lineage>
</organism>
<dbReference type="EMBL" id="FRCS01000013">
    <property type="protein sequence ID" value="SHN46036.1"/>
    <property type="molecule type" value="Genomic_DNA"/>
</dbReference>
<feature type="transmembrane region" description="Helical" evidence="5">
    <location>
        <begin position="97"/>
        <end position="116"/>
    </location>
</feature>
<dbReference type="PANTHER" id="PTHR24421">
    <property type="entry name" value="NITRATE/NITRITE SENSOR PROTEIN NARX-RELATED"/>
    <property type="match status" value="1"/>
</dbReference>
<dbReference type="PROSITE" id="PS50109">
    <property type="entry name" value="HIS_KIN"/>
    <property type="match status" value="1"/>
</dbReference>
<dbReference type="SUPFAM" id="SSF55874">
    <property type="entry name" value="ATPase domain of HSP90 chaperone/DNA topoisomerase II/histidine kinase"/>
    <property type="match status" value="1"/>
</dbReference>
<dbReference type="STRING" id="134849.SAMN05443668_113146"/>
<evidence type="ECO:0000256" key="4">
    <source>
        <dbReference type="SAM" id="Coils"/>
    </source>
</evidence>
<feature type="coiled-coil region" evidence="4">
    <location>
        <begin position="145"/>
        <end position="175"/>
    </location>
</feature>
<evidence type="ECO:0000256" key="2">
    <source>
        <dbReference type="ARBA" id="ARBA00022777"/>
    </source>
</evidence>